<evidence type="ECO:0000259" key="1">
    <source>
        <dbReference type="Pfam" id="PF03031"/>
    </source>
</evidence>
<accession>A0A382ZWM7</accession>
<dbReference type="EMBL" id="UINC01187234">
    <property type="protein sequence ID" value="SVD99851.1"/>
    <property type="molecule type" value="Genomic_DNA"/>
</dbReference>
<feature type="domain" description="FCP1 homology" evidence="1">
    <location>
        <begin position="4"/>
        <end position="62"/>
    </location>
</feature>
<dbReference type="Gene3D" id="3.40.50.1000">
    <property type="entry name" value="HAD superfamily/HAD-like"/>
    <property type="match status" value="1"/>
</dbReference>
<name>A0A382ZWM7_9ZZZZ</name>
<organism evidence="2">
    <name type="scientific">marine metagenome</name>
    <dbReference type="NCBI Taxonomy" id="408172"/>
    <lineage>
        <taxon>unclassified sequences</taxon>
        <taxon>metagenomes</taxon>
        <taxon>ecological metagenomes</taxon>
    </lineage>
</organism>
<reference evidence="2" key="1">
    <citation type="submission" date="2018-05" db="EMBL/GenBank/DDBJ databases">
        <authorList>
            <person name="Lanie J.A."/>
            <person name="Ng W.-L."/>
            <person name="Kazmierczak K.M."/>
            <person name="Andrzejewski T.M."/>
            <person name="Davidsen T.M."/>
            <person name="Wayne K.J."/>
            <person name="Tettelin H."/>
            <person name="Glass J.I."/>
            <person name="Rusch D."/>
            <person name="Podicherti R."/>
            <person name="Tsui H.-C.T."/>
            <person name="Winkler M.E."/>
        </authorList>
    </citation>
    <scope>NUCLEOTIDE SEQUENCE</scope>
</reference>
<protein>
    <recommendedName>
        <fullName evidence="1">FCP1 homology domain-containing protein</fullName>
    </recommendedName>
</protein>
<dbReference type="Pfam" id="PF03031">
    <property type="entry name" value="NIF"/>
    <property type="match status" value="1"/>
</dbReference>
<dbReference type="AlphaFoldDB" id="A0A382ZWM7"/>
<dbReference type="SUPFAM" id="SSF56784">
    <property type="entry name" value="HAD-like"/>
    <property type="match status" value="1"/>
</dbReference>
<gene>
    <name evidence="2" type="ORF">METZ01_LOCUS452705</name>
</gene>
<dbReference type="InterPro" id="IPR023214">
    <property type="entry name" value="HAD_sf"/>
</dbReference>
<sequence>VNIFFDVDHTLLLNTKDYSALRPGAHISMQTLSELGNEVHVWSAGGKNYCQRIVEQHGLSNWVTDCHDKSPKVQPKPDVIIDDDHYLVEKYGGYTVSQYKKIDENDRELLEITEQLIRDGR</sequence>
<evidence type="ECO:0000313" key="2">
    <source>
        <dbReference type="EMBL" id="SVD99851.1"/>
    </source>
</evidence>
<feature type="non-terminal residue" evidence="2">
    <location>
        <position position="1"/>
    </location>
</feature>
<proteinExistence type="predicted"/>
<dbReference type="InterPro" id="IPR036412">
    <property type="entry name" value="HAD-like_sf"/>
</dbReference>
<dbReference type="InterPro" id="IPR004274">
    <property type="entry name" value="FCP1_dom"/>
</dbReference>
<dbReference type="CDD" id="cd01427">
    <property type="entry name" value="HAD_like"/>
    <property type="match status" value="1"/>
</dbReference>